<dbReference type="InterPro" id="IPR000182">
    <property type="entry name" value="GNAT_dom"/>
</dbReference>
<evidence type="ECO:0000313" key="3">
    <source>
        <dbReference type="Proteomes" id="UP000195305"/>
    </source>
</evidence>
<dbReference type="RefSeq" id="WP_087360256.1">
    <property type="nucleotide sequence ID" value="NZ_NFLJ01000057.1"/>
</dbReference>
<protein>
    <submittedName>
        <fullName evidence="2">GNAT family N-acetyltransferase</fullName>
    </submittedName>
</protein>
<feature type="domain" description="N-acetyltransferase" evidence="1">
    <location>
        <begin position="1"/>
        <end position="136"/>
    </location>
</feature>
<accession>A0A1Y4SNE5</accession>
<keyword evidence="3" id="KW-1185">Reference proteome</keyword>
<dbReference type="Pfam" id="PF13673">
    <property type="entry name" value="Acetyltransf_10"/>
    <property type="match status" value="1"/>
</dbReference>
<evidence type="ECO:0000259" key="1">
    <source>
        <dbReference type="PROSITE" id="PS51186"/>
    </source>
</evidence>
<evidence type="ECO:0000313" key="2">
    <source>
        <dbReference type="EMBL" id="OUQ31407.1"/>
    </source>
</evidence>
<dbReference type="GO" id="GO:0016747">
    <property type="term" value="F:acyltransferase activity, transferring groups other than amino-acyl groups"/>
    <property type="evidence" value="ECO:0007669"/>
    <property type="project" value="InterPro"/>
</dbReference>
<dbReference type="Proteomes" id="UP000195305">
    <property type="component" value="Unassembled WGS sequence"/>
</dbReference>
<dbReference type="PROSITE" id="PS51186">
    <property type="entry name" value="GNAT"/>
    <property type="match status" value="1"/>
</dbReference>
<name>A0A1Y4SNE5_9FIRM</name>
<organism evidence="2 3">
    <name type="scientific">Massilimicrobiota timonensis</name>
    <dbReference type="NCBI Taxonomy" id="1776392"/>
    <lineage>
        <taxon>Bacteria</taxon>
        <taxon>Bacillati</taxon>
        <taxon>Bacillota</taxon>
        <taxon>Erysipelotrichia</taxon>
        <taxon>Erysipelotrichales</taxon>
        <taxon>Erysipelotrichaceae</taxon>
        <taxon>Massilimicrobiota</taxon>
    </lineage>
</organism>
<gene>
    <name evidence="2" type="ORF">B5E75_13435</name>
</gene>
<dbReference type="InterPro" id="IPR016181">
    <property type="entry name" value="Acyl_CoA_acyltransferase"/>
</dbReference>
<keyword evidence="2" id="KW-0808">Transferase</keyword>
<dbReference type="AlphaFoldDB" id="A0A1Y4SNE5"/>
<dbReference type="Gene3D" id="3.40.630.30">
    <property type="match status" value="1"/>
</dbReference>
<dbReference type="CDD" id="cd04301">
    <property type="entry name" value="NAT_SF"/>
    <property type="match status" value="1"/>
</dbReference>
<dbReference type="EMBL" id="NFLJ01000057">
    <property type="protein sequence ID" value="OUQ31407.1"/>
    <property type="molecule type" value="Genomic_DNA"/>
</dbReference>
<dbReference type="SUPFAM" id="SSF55729">
    <property type="entry name" value="Acyl-CoA N-acyltransferases (Nat)"/>
    <property type="match status" value="1"/>
</dbReference>
<sequence length="136" mass="16096">MNYQFFNVLPIEAKMIREQVFVEEQGFQNEFDDIDARSWHLVIYDYHTPIGCARMYDENGVVIFGRIAVIKEKRHKHLGSYILHELEKKARELGYLEAMLSAQVNAKAFYEKNGYVAYGEEYLDEFCPHIHMKKIL</sequence>
<dbReference type="OrthoDB" id="9796171at2"/>
<comment type="caution">
    <text evidence="2">The sequence shown here is derived from an EMBL/GenBank/DDBJ whole genome shotgun (WGS) entry which is preliminary data.</text>
</comment>
<proteinExistence type="predicted"/>
<reference evidence="2 3" key="1">
    <citation type="journal article" date="2018" name="BMC Genomics">
        <title>Whole genome sequencing and function prediction of 133 gut anaerobes isolated from chicken caecum in pure cultures.</title>
        <authorList>
            <person name="Medvecky M."/>
            <person name="Cejkova D."/>
            <person name="Polansky O."/>
            <person name="Karasova D."/>
            <person name="Kubasova T."/>
            <person name="Cizek A."/>
            <person name="Rychlik I."/>
        </authorList>
    </citation>
    <scope>NUCLEOTIDE SEQUENCE [LARGE SCALE GENOMIC DNA]</scope>
    <source>
        <strain evidence="2 3">An13</strain>
    </source>
</reference>